<gene>
    <name evidence="3" type="ORF">A3B07_02815</name>
</gene>
<proteinExistence type="predicted"/>
<dbReference type="GO" id="GO:0016757">
    <property type="term" value="F:glycosyltransferase activity"/>
    <property type="evidence" value="ECO:0007669"/>
    <property type="project" value="InterPro"/>
</dbReference>
<evidence type="ECO:0000313" key="3">
    <source>
        <dbReference type="EMBL" id="OHA82527.1"/>
    </source>
</evidence>
<evidence type="ECO:0000259" key="2">
    <source>
        <dbReference type="Pfam" id="PF13439"/>
    </source>
</evidence>
<dbReference type="CDD" id="cd03808">
    <property type="entry name" value="GT4_CapM-like"/>
    <property type="match status" value="1"/>
</dbReference>
<dbReference type="SUPFAM" id="SSF53756">
    <property type="entry name" value="UDP-Glycosyltransferase/glycogen phosphorylase"/>
    <property type="match status" value="1"/>
</dbReference>
<dbReference type="InterPro" id="IPR001296">
    <property type="entry name" value="Glyco_trans_1"/>
</dbReference>
<dbReference type="PANTHER" id="PTHR12526">
    <property type="entry name" value="GLYCOSYLTRANSFERASE"/>
    <property type="match status" value="1"/>
</dbReference>
<dbReference type="Proteomes" id="UP000178817">
    <property type="component" value="Unassembled WGS sequence"/>
</dbReference>
<feature type="domain" description="Glycosyltransferase subfamily 4-like N-terminal" evidence="2">
    <location>
        <begin position="21"/>
        <end position="183"/>
    </location>
</feature>
<evidence type="ECO:0000313" key="4">
    <source>
        <dbReference type="Proteomes" id="UP000178817"/>
    </source>
</evidence>
<dbReference type="EMBL" id="MHUV01000006">
    <property type="protein sequence ID" value="OHA82527.1"/>
    <property type="molecule type" value="Genomic_DNA"/>
</dbReference>
<dbReference type="AlphaFoldDB" id="A0A1G2SBX3"/>
<dbReference type="Pfam" id="PF00534">
    <property type="entry name" value="Glycos_transf_1"/>
    <property type="match status" value="1"/>
</dbReference>
<dbReference type="InterPro" id="IPR028098">
    <property type="entry name" value="Glyco_trans_4-like_N"/>
</dbReference>
<accession>A0A1G2SBX3</accession>
<dbReference type="Pfam" id="PF13439">
    <property type="entry name" value="Glyco_transf_4"/>
    <property type="match status" value="1"/>
</dbReference>
<organism evidence="3 4">
    <name type="scientific">Candidatus Yonathbacteria bacterium RIFCSPLOWO2_01_FULL_43_27</name>
    <dbReference type="NCBI Taxonomy" id="1802726"/>
    <lineage>
        <taxon>Bacteria</taxon>
        <taxon>Candidatus Yonathiibacteriota</taxon>
    </lineage>
</organism>
<name>A0A1G2SBX3_9BACT</name>
<evidence type="ECO:0000259" key="1">
    <source>
        <dbReference type="Pfam" id="PF00534"/>
    </source>
</evidence>
<protein>
    <recommendedName>
        <fullName evidence="5">Glycosyltransferase subfamily 4-like N-terminal domain-containing protein</fullName>
    </recommendedName>
</protein>
<feature type="domain" description="Glycosyl transferase family 1" evidence="1">
    <location>
        <begin position="205"/>
        <end position="360"/>
    </location>
</feature>
<dbReference type="STRING" id="1802726.A3B07_02815"/>
<reference evidence="3 4" key="1">
    <citation type="journal article" date="2016" name="Nat. Commun.">
        <title>Thousands of microbial genomes shed light on interconnected biogeochemical processes in an aquifer system.</title>
        <authorList>
            <person name="Anantharaman K."/>
            <person name="Brown C.T."/>
            <person name="Hug L.A."/>
            <person name="Sharon I."/>
            <person name="Castelle C.J."/>
            <person name="Probst A.J."/>
            <person name="Thomas B.C."/>
            <person name="Singh A."/>
            <person name="Wilkins M.J."/>
            <person name="Karaoz U."/>
            <person name="Brodie E.L."/>
            <person name="Williams K.H."/>
            <person name="Hubbard S.S."/>
            <person name="Banfield J.F."/>
        </authorList>
    </citation>
    <scope>NUCLEOTIDE SEQUENCE [LARGE SCALE GENOMIC DNA]</scope>
</reference>
<dbReference type="PANTHER" id="PTHR12526:SF630">
    <property type="entry name" value="GLYCOSYLTRANSFERASE"/>
    <property type="match status" value="1"/>
</dbReference>
<sequence length="385" mass="42527">MTIPLSTKKTKILYVITKSNFGGAQKYVYDLARSLPRDQFEIMVALGGEGVLAEKLADAHVPTVYIPSLQRDVNPLKDFTTLIALWKLFRKERPDVIHLNSAKASGLGALAGRLVLVKKIVFTAHGWAFNEDRSPLSRFLITILSWVTVLSAHKTIAVSDAVKNDTIKWPFVKDKITTIRNGISSPQFTTCDDSRCDIASIINVAFPDNAFIIGTVAELHKNKGLTYTLNAFAQLAPKNPHIFYVIFGEGEERANLQAIIKEHGLEQRVFLLGFVKNAVQYMPGLDCLILPSVKEGLPYVLLEAGLAYRPVIATAVGGIPEIIEDTQTGLLVPPKNITALAGAIFWMLSNPAERAVLGKKLNEKITNFFTLEQMVDKTVALYHKK</sequence>
<dbReference type="Gene3D" id="3.40.50.2000">
    <property type="entry name" value="Glycogen Phosphorylase B"/>
    <property type="match status" value="2"/>
</dbReference>
<evidence type="ECO:0008006" key="5">
    <source>
        <dbReference type="Google" id="ProtNLM"/>
    </source>
</evidence>
<comment type="caution">
    <text evidence="3">The sequence shown here is derived from an EMBL/GenBank/DDBJ whole genome shotgun (WGS) entry which is preliminary data.</text>
</comment>